<dbReference type="Gene3D" id="3.40.50.10490">
    <property type="entry name" value="Glucose-6-phosphate isomerase like protein, domain 1"/>
    <property type="match status" value="1"/>
</dbReference>
<comment type="caution">
    <text evidence="5">The sequence shown here is derived from an EMBL/GenBank/DDBJ whole genome shotgun (WGS) entry which is preliminary data.</text>
</comment>
<organism evidence="5 6">
    <name type="scientific">Spiroplasma platyhelix PALS-1</name>
    <dbReference type="NCBI Taxonomy" id="1276218"/>
    <lineage>
        <taxon>Bacteria</taxon>
        <taxon>Bacillati</taxon>
        <taxon>Mycoplasmatota</taxon>
        <taxon>Mollicutes</taxon>
        <taxon>Entomoplasmatales</taxon>
        <taxon>Spiroplasmataceae</taxon>
        <taxon>Spiroplasma</taxon>
    </lineage>
</organism>
<keyword evidence="6" id="KW-1185">Reference proteome</keyword>
<dbReference type="HAMAP" id="MF_00068">
    <property type="entry name" value="MurQ"/>
    <property type="match status" value="1"/>
</dbReference>
<comment type="pathway">
    <text evidence="3">Amino-sugar metabolism; N-acetylmuramate degradation.</text>
</comment>
<keyword evidence="1 3" id="KW-0456">Lyase</keyword>
<comment type="subunit">
    <text evidence="3">Homodimer.</text>
</comment>
<evidence type="ECO:0000259" key="4">
    <source>
        <dbReference type="PROSITE" id="PS51464"/>
    </source>
</evidence>
<keyword evidence="2 3" id="KW-0119">Carbohydrate metabolism</keyword>
<protein>
    <recommendedName>
        <fullName evidence="3">N-acetylmuramic acid 6-phosphate etherase</fullName>
        <shortName evidence="3">MurNAc-6-P etherase</shortName>
        <ecNumber evidence="3">4.2.1.126</ecNumber>
    </recommendedName>
    <alternativeName>
        <fullName evidence="3">N-acetylmuramic acid 6-phosphate hydrolase</fullName>
    </alternativeName>
    <alternativeName>
        <fullName evidence="3">N-acetylmuramic acid 6-phosphate lyase</fullName>
    </alternativeName>
</protein>
<dbReference type="NCBIfam" id="NF009222">
    <property type="entry name" value="PRK12570.1"/>
    <property type="match status" value="1"/>
</dbReference>
<dbReference type="NCBIfam" id="TIGR00274">
    <property type="entry name" value="N-acetylmuramic acid 6-phosphate etherase"/>
    <property type="match status" value="1"/>
</dbReference>
<evidence type="ECO:0000256" key="3">
    <source>
        <dbReference type="HAMAP-Rule" id="MF_00068"/>
    </source>
</evidence>
<dbReference type="GO" id="GO:0016835">
    <property type="term" value="F:carbon-oxygen lyase activity"/>
    <property type="evidence" value="ECO:0007669"/>
    <property type="project" value="UniProtKB-UniRule"/>
</dbReference>
<name>A0A846TVH6_9MOLU</name>
<dbReference type="RefSeq" id="WP_168104632.1">
    <property type="nucleotide sequence ID" value="NZ_CP051215.1"/>
</dbReference>
<dbReference type="InterPro" id="IPR046348">
    <property type="entry name" value="SIS_dom_sf"/>
</dbReference>
<dbReference type="CDD" id="cd05007">
    <property type="entry name" value="SIS_Etherase"/>
    <property type="match status" value="1"/>
</dbReference>
<dbReference type="NCBIfam" id="NF003915">
    <property type="entry name" value="PRK05441.1"/>
    <property type="match status" value="1"/>
</dbReference>
<dbReference type="GO" id="GO:0097367">
    <property type="term" value="F:carbohydrate derivative binding"/>
    <property type="evidence" value="ECO:0007669"/>
    <property type="project" value="InterPro"/>
</dbReference>
<dbReference type="Pfam" id="PF22645">
    <property type="entry name" value="GKRP_SIS_N"/>
    <property type="match status" value="1"/>
</dbReference>
<dbReference type="PANTHER" id="PTHR10088">
    <property type="entry name" value="GLUCOKINASE REGULATORY PROTEIN"/>
    <property type="match status" value="1"/>
</dbReference>
<dbReference type="InterPro" id="IPR005488">
    <property type="entry name" value="Etherase_MurQ"/>
</dbReference>
<comment type="catalytic activity">
    <reaction evidence="3">
        <text>N-acetyl-D-muramate 6-phosphate + H2O = N-acetyl-D-glucosamine 6-phosphate + (R)-lactate</text>
        <dbReference type="Rhea" id="RHEA:26410"/>
        <dbReference type="ChEBI" id="CHEBI:15377"/>
        <dbReference type="ChEBI" id="CHEBI:16004"/>
        <dbReference type="ChEBI" id="CHEBI:57513"/>
        <dbReference type="ChEBI" id="CHEBI:58722"/>
        <dbReference type="EC" id="4.2.1.126"/>
    </reaction>
</comment>
<evidence type="ECO:0000256" key="2">
    <source>
        <dbReference type="ARBA" id="ARBA00023277"/>
    </source>
</evidence>
<comment type="miscellaneous">
    <text evidence="3">A lyase-type mechanism (elimination/hydration) is suggested for the cleavage of the lactyl ether bond of MurNAc 6-phosphate, with the formation of an alpha,beta-unsaturated aldehyde intermediate with (E)-stereochemistry, followed by the syn addition of water to give product.</text>
</comment>
<reference evidence="5 6" key="1">
    <citation type="submission" date="2020-04" db="EMBL/GenBank/DDBJ databases">
        <title>Complete genome sequence of Spiroplasma platyhelix ATCC 51748, an insect isolate.</title>
        <authorList>
            <person name="Green E.A."/>
            <person name="Klassen J.L."/>
        </authorList>
    </citation>
    <scope>NUCLEOTIDE SEQUENCE [LARGE SCALE GENOMIC DNA]</scope>
    <source>
        <strain evidence="5 6">PALS-1</strain>
    </source>
</reference>
<sequence>MDLTKITTEKRNKNSKNIDRSSTMEILKIINKEDALIAKVVSKKLADISEVVDLIYQKFQAGGRLIYIGAGSSGRIGILDASEMLPTYGISTERIFGIIAGGDDALKLAKEGVEDNELLAIEDLKAVNFNANDILIGITASGRTPYVLSALKYCRAVKGLAIGLTMTTDPELSSYVEKVIIIETGQEVITGSTRMKAGTATKLVLNMISTALMVKYGKVYQNLMVDLVASNEKLKARVVNIVATITDADSEVILKTLATANYNCKNAIVMLVKNVDYQDSVRLLAKHNGSLAQIL</sequence>
<proteinExistence type="inferred from homology"/>
<dbReference type="InterPro" id="IPR001347">
    <property type="entry name" value="SIS_dom"/>
</dbReference>
<evidence type="ECO:0000313" key="6">
    <source>
        <dbReference type="Proteomes" id="UP000584587"/>
    </source>
</evidence>
<dbReference type="EMBL" id="JAAVVK010000001">
    <property type="protein sequence ID" value="NKE38152.1"/>
    <property type="molecule type" value="Genomic_DNA"/>
</dbReference>
<comment type="similarity">
    <text evidence="3">Belongs to the GCKR-like family. MurNAc-6-P etherase subfamily.</text>
</comment>
<dbReference type="GO" id="GO:0097173">
    <property type="term" value="P:N-acetylmuramic acid catabolic process"/>
    <property type="evidence" value="ECO:0007669"/>
    <property type="project" value="UniProtKB-UniPathway"/>
</dbReference>
<dbReference type="GO" id="GO:0046348">
    <property type="term" value="P:amino sugar catabolic process"/>
    <property type="evidence" value="ECO:0007669"/>
    <property type="project" value="InterPro"/>
</dbReference>
<comment type="function">
    <text evidence="3">Specifically catalyzes the cleavage of the D-lactyl ether substituent of MurNAc 6-phosphate, producing GlcNAc 6-phosphate and D-lactate.</text>
</comment>
<gene>
    <name evidence="3 5" type="primary">murQ</name>
    <name evidence="5" type="ORF">HER12_00060</name>
</gene>
<feature type="active site" description="Proton donor" evidence="3">
    <location>
        <position position="83"/>
    </location>
</feature>
<dbReference type="FunFam" id="3.40.50.10490:FF:000014">
    <property type="entry name" value="N-acetylmuramic acid 6-phosphate etherase"/>
    <property type="match status" value="1"/>
</dbReference>
<dbReference type="PANTHER" id="PTHR10088:SF4">
    <property type="entry name" value="GLUCOKINASE REGULATORY PROTEIN"/>
    <property type="match status" value="1"/>
</dbReference>
<dbReference type="Gene3D" id="1.10.8.1080">
    <property type="match status" value="1"/>
</dbReference>
<feature type="domain" description="SIS" evidence="4">
    <location>
        <begin position="55"/>
        <end position="218"/>
    </location>
</feature>
<dbReference type="PROSITE" id="PS51464">
    <property type="entry name" value="SIS"/>
    <property type="match status" value="1"/>
</dbReference>
<accession>A0A846TVH6</accession>
<dbReference type="UniPathway" id="UPA00342"/>
<dbReference type="SUPFAM" id="SSF53697">
    <property type="entry name" value="SIS domain"/>
    <property type="match status" value="1"/>
</dbReference>
<dbReference type="EC" id="4.2.1.126" evidence="3"/>
<evidence type="ECO:0000256" key="1">
    <source>
        <dbReference type="ARBA" id="ARBA00023239"/>
    </source>
</evidence>
<feature type="active site" evidence="3">
    <location>
        <position position="114"/>
    </location>
</feature>
<dbReference type="InterPro" id="IPR040190">
    <property type="entry name" value="MURQ/GCKR"/>
</dbReference>
<dbReference type="GO" id="GO:0009254">
    <property type="term" value="P:peptidoglycan turnover"/>
    <property type="evidence" value="ECO:0007669"/>
    <property type="project" value="TreeGrafter"/>
</dbReference>
<dbReference type="AlphaFoldDB" id="A0A846TVH6"/>
<evidence type="ECO:0000313" key="5">
    <source>
        <dbReference type="EMBL" id="NKE38152.1"/>
    </source>
</evidence>
<dbReference type="GO" id="GO:0016803">
    <property type="term" value="F:ether hydrolase activity"/>
    <property type="evidence" value="ECO:0007669"/>
    <property type="project" value="TreeGrafter"/>
</dbReference>
<dbReference type="Proteomes" id="UP000584587">
    <property type="component" value="Unassembled WGS sequence"/>
</dbReference>